<feature type="domain" description="GerMN" evidence="1">
    <location>
        <begin position="212"/>
        <end position="303"/>
    </location>
</feature>
<sequence>MIKNIVLILSILLLSIFLVGTAYIFKNKDICCQFSICKQITDICTEENSENNNENEEVQEEVLSVKGTRISMLNVKNNDTVTVGDTISGSVDSSWYFEGDFPVRVLNSKGEVFSTLNAMAQEEWTQEGEVPFEFVLSLDIDSDMEVILRFEKSNPSGLVQNEDSADIKLLVKPLPETMTLKVYLPNMDMGSTDDCSLVFPVNRVVEKTVAVGRASLEELFKGTTEEEENQGYFTNINDGVIIQSLEIKNGIAKVDLSKELEEGVGGSCKVTSIRASITETLKQFSTVDSVVISIDGRTEDILQP</sequence>
<evidence type="ECO:0000259" key="1">
    <source>
        <dbReference type="SMART" id="SM00909"/>
    </source>
</evidence>
<dbReference type="EMBL" id="LBOV01000005">
    <property type="protein sequence ID" value="KKP44181.1"/>
    <property type="molecule type" value="Genomic_DNA"/>
</dbReference>
<organism evidence="2 3">
    <name type="scientific">candidate division WS6 bacterium GW2011_GWC1_33_20</name>
    <dbReference type="NCBI Taxonomy" id="1619089"/>
    <lineage>
        <taxon>Bacteria</taxon>
        <taxon>Candidatus Dojkabacteria</taxon>
    </lineage>
</organism>
<evidence type="ECO:0000313" key="2">
    <source>
        <dbReference type="EMBL" id="KKP44181.1"/>
    </source>
</evidence>
<dbReference type="SMART" id="SM00909">
    <property type="entry name" value="Germane"/>
    <property type="match status" value="1"/>
</dbReference>
<dbReference type="Pfam" id="PF10646">
    <property type="entry name" value="Germane"/>
    <property type="match status" value="1"/>
</dbReference>
<proteinExistence type="predicted"/>
<dbReference type="Proteomes" id="UP000034302">
    <property type="component" value="Unassembled WGS sequence"/>
</dbReference>
<accession>A0A0F9ZZ19</accession>
<name>A0A0F9ZZ19_9BACT</name>
<dbReference type="AlphaFoldDB" id="A0A0F9ZZ19"/>
<reference evidence="2 3" key="1">
    <citation type="journal article" date="2015" name="Nature">
        <title>rRNA introns, odd ribosomes, and small enigmatic genomes across a large radiation of phyla.</title>
        <authorList>
            <person name="Brown C.T."/>
            <person name="Hug L.A."/>
            <person name="Thomas B.C."/>
            <person name="Sharon I."/>
            <person name="Castelle C.J."/>
            <person name="Singh A."/>
            <person name="Wilkins M.J."/>
            <person name="Williams K.H."/>
            <person name="Banfield J.F."/>
        </authorList>
    </citation>
    <scope>NUCLEOTIDE SEQUENCE [LARGE SCALE GENOMIC DNA]</scope>
</reference>
<gene>
    <name evidence="2" type="ORF">UR34_C0005G0004</name>
</gene>
<protein>
    <recommendedName>
        <fullName evidence="1">GerMN domain-containing protein</fullName>
    </recommendedName>
</protein>
<comment type="caution">
    <text evidence="2">The sequence shown here is derived from an EMBL/GenBank/DDBJ whole genome shotgun (WGS) entry which is preliminary data.</text>
</comment>
<dbReference type="InterPro" id="IPR019606">
    <property type="entry name" value="GerMN"/>
</dbReference>
<evidence type="ECO:0000313" key="3">
    <source>
        <dbReference type="Proteomes" id="UP000034302"/>
    </source>
</evidence>